<evidence type="ECO:0000256" key="1">
    <source>
        <dbReference type="SAM" id="SignalP"/>
    </source>
</evidence>
<proteinExistence type="predicted"/>
<feature type="chain" id="PRO_5031317907" description="DUF4398 domain-containing protein" evidence="1">
    <location>
        <begin position="18"/>
        <end position="119"/>
    </location>
</feature>
<protein>
    <recommendedName>
        <fullName evidence="4">DUF4398 domain-containing protein</fullName>
    </recommendedName>
</protein>
<evidence type="ECO:0008006" key="4">
    <source>
        <dbReference type="Google" id="ProtNLM"/>
    </source>
</evidence>
<organism evidence="2 3">
    <name type="scientific">Sphingomonas kyeonggiensis</name>
    <dbReference type="NCBI Taxonomy" id="1268553"/>
    <lineage>
        <taxon>Bacteria</taxon>
        <taxon>Pseudomonadati</taxon>
        <taxon>Pseudomonadota</taxon>
        <taxon>Alphaproteobacteria</taxon>
        <taxon>Sphingomonadales</taxon>
        <taxon>Sphingomonadaceae</taxon>
        <taxon>Sphingomonas</taxon>
    </lineage>
</organism>
<dbReference type="EMBL" id="JACHLN010000001">
    <property type="protein sequence ID" value="MBB4837308.1"/>
    <property type="molecule type" value="Genomic_DNA"/>
</dbReference>
<dbReference type="AlphaFoldDB" id="A0A7W7JXT5"/>
<dbReference type="Proteomes" id="UP000575241">
    <property type="component" value="Unassembled WGS sequence"/>
</dbReference>
<evidence type="ECO:0000313" key="3">
    <source>
        <dbReference type="Proteomes" id="UP000575241"/>
    </source>
</evidence>
<reference evidence="2 3" key="1">
    <citation type="submission" date="2020-08" db="EMBL/GenBank/DDBJ databases">
        <title>Functional genomics of gut bacteria from endangered species of beetles.</title>
        <authorList>
            <person name="Carlos-Shanley C."/>
        </authorList>
    </citation>
    <scope>NUCLEOTIDE SEQUENCE [LARGE SCALE GENOMIC DNA]</scope>
    <source>
        <strain evidence="2 3">S00224</strain>
    </source>
</reference>
<name>A0A7W7JXT5_9SPHN</name>
<comment type="caution">
    <text evidence="2">The sequence shown here is derived from an EMBL/GenBank/DDBJ whole genome shotgun (WGS) entry which is preliminary data.</text>
</comment>
<dbReference type="PROSITE" id="PS51257">
    <property type="entry name" value="PROKAR_LIPOPROTEIN"/>
    <property type="match status" value="1"/>
</dbReference>
<sequence>MKMILMLALAASLSACASFGPRPPTEVSIAKAADRAIGIETGYAVTAELASFGAGALDSATRSKVALGDRAAFEGLTAARLTYPPGDALSPADKVRLMNAVERSNEAHEALQVAIEPPG</sequence>
<keyword evidence="3" id="KW-1185">Reference proteome</keyword>
<keyword evidence="1" id="KW-0732">Signal</keyword>
<accession>A0A7W7JXT5</accession>
<gene>
    <name evidence="2" type="ORF">HNP52_000359</name>
</gene>
<evidence type="ECO:0000313" key="2">
    <source>
        <dbReference type="EMBL" id="MBB4837308.1"/>
    </source>
</evidence>
<dbReference type="RefSeq" id="WP_184161650.1">
    <property type="nucleotide sequence ID" value="NZ_JACHLN010000001.1"/>
</dbReference>
<feature type="signal peptide" evidence="1">
    <location>
        <begin position="1"/>
        <end position="17"/>
    </location>
</feature>